<proteinExistence type="inferred from homology"/>
<evidence type="ECO:0000256" key="2">
    <source>
        <dbReference type="ARBA" id="ARBA00007839"/>
    </source>
</evidence>
<dbReference type="Proteomes" id="UP000238350">
    <property type="component" value="Unassembled WGS sequence"/>
</dbReference>
<evidence type="ECO:0000256" key="5">
    <source>
        <dbReference type="ARBA" id="ARBA00023136"/>
    </source>
</evidence>
<dbReference type="STRING" id="45607.A0A2T0FI68"/>
<reference evidence="7 8" key="1">
    <citation type="submission" date="2017-04" db="EMBL/GenBank/DDBJ databases">
        <title>Genome sequencing of [Candida] sorbophila.</title>
        <authorList>
            <person name="Ahn J.O."/>
        </authorList>
    </citation>
    <scope>NUCLEOTIDE SEQUENCE [LARGE SCALE GENOMIC DNA]</scope>
    <source>
        <strain evidence="7 8">DS02</strain>
    </source>
</reference>
<evidence type="ECO:0000256" key="6">
    <source>
        <dbReference type="SAM" id="Phobius"/>
    </source>
</evidence>
<dbReference type="EMBL" id="NDIQ01000021">
    <property type="protein sequence ID" value="PRT54639.1"/>
    <property type="molecule type" value="Genomic_DNA"/>
</dbReference>
<comment type="caution">
    <text evidence="7">The sequence shown here is derived from an EMBL/GenBank/DDBJ whole genome shotgun (WGS) entry which is preliminary data.</text>
</comment>
<evidence type="ECO:0000313" key="7">
    <source>
        <dbReference type="EMBL" id="PRT54639.1"/>
    </source>
</evidence>
<protein>
    <submittedName>
        <fullName evidence="7">Protein MGR2</fullName>
    </submittedName>
</protein>
<dbReference type="GO" id="GO:0005744">
    <property type="term" value="C:TIM23 mitochondrial import inner membrane translocase complex"/>
    <property type="evidence" value="ECO:0007669"/>
    <property type="project" value="TreeGrafter"/>
</dbReference>
<dbReference type="Pfam" id="PF10247">
    <property type="entry name" value="Romo1"/>
    <property type="match status" value="1"/>
</dbReference>
<dbReference type="SMART" id="SM01378">
    <property type="entry name" value="Romo1"/>
    <property type="match status" value="1"/>
</dbReference>
<evidence type="ECO:0000256" key="3">
    <source>
        <dbReference type="ARBA" id="ARBA00022692"/>
    </source>
</evidence>
<sequence length="103" mass="11216">MPPVQRIPQGQHEPSILEKMKMGAIMGATAGTIIGVMFGGISIYQNGPGPNGYMRTMGQFIGGSAAMFGLFMSIGSMIRSEGRSPEEWRMMYQASLQRGIKRD</sequence>
<evidence type="ECO:0000313" key="8">
    <source>
        <dbReference type="Proteomes" id="UP000238350"/>
    </source>
</evidence>
<accession>A0A2T0FI68</accession>
<keyword evidence="8" id="KW-1185">Reference proteome</keyword>
<keyword evidence="5 6" id="KW-0472">Membrane</keyword>
<feature type="transmembrane region" description="Helical" evidence="6">
    <location>
        <begin position="24"/>
        <end position="45"/>
    </location>
</feature>
<organism evidence="7 8">
    <name type="scientific">Wickerhamiella sorbophila</name>
    <dbReference type="NCBI Taxonomy" id="45607"/>
    <lineage>
        <taxon>Eukaryota</taxon>
        <taxon>Fungi</taxon>
        <taxon>Dikarya</taxon>
        <taxon>Ascomycota</taxon>
        <taxon>Saccharomycotina</taxon>
        <taxon>Dipodascomycetes</taxon>
        <taxon>Dipodascales</taxon>
        <taxon>Trichomonascaceae</taxon>
        <taxon>Wickerhamiella</taxon>
    </lineage>
</organism>
<keyword evidence="4 6" id="KW-1133">Transmembrane helix</keyword>
<dbReference type="OrthoDB" id="5409308at2759"/>
<dbReference type="GeneID" id="36516007"/>
<dbReference type="PANTHER" id="PTHR28525">
    <property type="entry name" value="REACTIVE OXYGEN SPECIES MODULATOR 1"/>
    <property type="match status" value="1"/>
</dbReference>
<evidence type="ECO:0000256" key="4">
    <source>
        <dbReference type="ARBA" id="ARBA00022989"/>
    </source>
</evidence>
<comment type="subcellular location">
    <subcellularLocation>
        <location evidence="1">Membrane</location>
    </subcellularLocation>
</comment>
<comment type="similarity">
    <text evidence="2">Belongs to the MGR2 family.</text>
</comment>
<dbReference type="RefSeq" id="XP_024664584.1">
    <property type="nucleotide sequence ID" value="XM_024808816.1"/>
</dbReference>
<dbReference type="GO" id="GO:0045039">
    <property type="term" value="P:protein insertion into mitochondrial inner membrane"/>
    <property type="evidence" value="ECO:0007669"/>
    <property type="project" value="TreeGrafter"/>
</dbReference>
<feature type="transmembrane region" description="Helical" evidence="6">
    <location>
        <begin position="57"/>
        <end position="78"/>
    </location>
</feature>
<dbReference type="AlphaFoldDB" id="A0A2T0FI68"/>
<keyword evidence="3 6" id="KW-0812">Transmembrane</keyword>
<dbReference type="PANTHER" id="PTHR28525:SF1">
    <property type="entry name" value="REACTIVE OXYGEN SPECIES MODULATOR 1"/>
    <property type="match status" value="1"/>
</dbReference>
<dbReference type="GO" id="GO:0030150">
    <property type="term" value="P:protein import into mitochondrial matrix"/>
    <property type="evidence" value="ECO:0007669"/>
    <property type="project" value="TreeGrafter"/>
</dbReference>
<evidence type="ECO:0000256" key="1">
    <source>
        <dbReference type="ARBA" id="ARBA00004370"/>
    </source>
</evidence>
<gene>
    <name evidence="7" type="ORF">B9G98_02259</name>
</gene>
<dbReference type="InterPro" id="IPR018450">
    <property type="entry name" value="Romo1/Mgr2"/>
</dbReference>
<name>A0A2T0FI68_9ASCO</name>